<dbReference type="Gene3D" id="3.90.70.10">
    <property type="entry name" value="Cysteine proteinases"/>
    <property type="match status" value="1"/>
</dbReference>
<dbReference type="InterPro" id="IPR039564">
    <property type="entry name" value="Peptidase_C39-like"/>
</dbReference>
<dbReference type="AlphaFoldDB" id="A0A1F5EPJ8"/>
<protein>
    <recommendedName>
        <fullName evidence="1">Peptidase C39-like domain-containing protein</fullName>
    </recommendedName>
</protein>
<dbReference type="Pfam" id="PF13529">
    <property type="entry name" value="Peptidase_C39_2"/>
    <property type="match status" value="1"/>
</dbReference>
<accession>A0A1F5EPJ8</accession>
<feature type="domain" description="Peptidase C39-like" evidence="1">
    <location>
        <begin position="5"/>
        <end position="152"/>
    </location>
</feature>
<name>A0A1F5EPJ8_9BACT</name>
<evidence type="ECO:0000313" key="2">
    <source>
        <dbReference type="EMBL" id="OGD69322.1"/>
    </source>
</evidence>
<organism evidence="2 3">
    <name type="scientific">Candidatus Campbellbacteria bacterium RIFCSPHIGHO2_12_FULL_35_10</name>
    <dbReference type="NCBI Taxonomy" id="1797578"/>
    <lineage>
        <taxon>Bacteria</taxon>
        <taxon>Candidatus Campbelliibacteriota</taxon>
    </lineage>
</organism>
<reference evidence="2 3" key="1">
    <citation type="journal article" date="2016" name="Nat. Commun.">
        <title>Thousands of microbial genomes shed light on interconnected biogeochemical processes in an aquifer system.</title>
        <authorList>
            <person name="Anantharaman K."/>
            <person name="Brown C.T."/>
            <person name="Hug L.A."/>
            <person name="Sharon I."/>
            <person name="Castelle C.J."/>
            <person name="Probst A.J."/>
            <person name="Thomas B.C."/>
            <person name="Singh A."/>
            <person name="Wilkins M.J."/>
            <person name="Karaoz U."/>
            <person name="Brodie E.L."/>
            <person name="Williams K.H."/>
            <person name="Hubbard S.S."/>
            <person name="Banfield J.F."/>
        </authorList>
    </citation>
    <scope>NUCLEOTIDE SEQUENCE [LARGE SCALE GENOMIC DNA]</scope>
</reference>
<sequence>MIKKINVPYYSQYTNIKDEYWKPRACGALCLKMVLDFLVSVNFGQPSEISKLSADDFVLFANESGAYGPSGWIHQGLINIAEKFGIKMERKEFKDKLLLNGIKEIKKSLKTGKPVLVSVVKRFSEKDKFHMVVLTGYKSRFGFIKGFYYNDTDYQNAEDGKDLFVDTGTFRKYWRRLAIFVE</sequence>
<dbReference type="Proteomes" id="UP000185891">
    <property type="component" value="Unassembled WGS sequence"/>
</dbReference>
<proteinExistence type="predicted"/>
<comment type="caution">
    <text evidence="2">The sequence shown here is derived from an EMBL/GenBank/DDBJ whole genome shotgun (WGS) entry which is preliminary data.</text>
</comment>
<evidence type="ECO:0000313" key="3">
    <source>
        <dbReference type="Proteomes" id="UP000185891"/>
    </source>
</evidence>
<evidence type="ECO:0000259" key="1">
    <source>
        <dbReference type="Pfam" id="PF13529"/>
    </source>
</evidence>
<gene>
    <name evidence="2" type="ORF">A3E89_00235</name>
</gene>
<dbReference type="EMBL" id="MFAA01000011">
    <property type="protein sequence ID" value="OGD69322.1"/>
    <property type="molecule type" value="Genomic_DNA"/>
</dbReference>